<proteinExistence type="predicted"/>
<feature type="non-terminal residue" evidence="1">
    <location>
        <position position="148"/>
    </location>
</feature>
<protein>
    <submittedName>
        <fullName evidence="1">Uncharacterized protein</fullName>
    </submittedName>
</protein>
<organism evidence="1">
    <name type="scientific">marine sediment metagenome</name>
    <dbReference type="NCBI Taxonomy" id="412755"/>
    <lineage>
        <taxon>unclassified sequences</taxon>
        <taxon>metagenomes</taxon>
        <taxon>ecological metagenomes</taxon>
    </lineage>
</organism>
<dbReference type="EMBL" id="BARS01001986">
    <property type="protein sequence ID" value="GAF79366.1"/>
    <property type="molecule type" value="Genomic_DNA"/>
</dbReference>
<accession>X0SW46</accession>
<gene>
    <name evidence="1" type="ORF">S01H1_03680</name>
</gene>
<comment type="caution">
    <text evidence="1">The sequence shown here is derived from an EMBL/GenBank/DDBJ whole genome shotgun (WGS) entry which is preliminary data.</text>
</comment>
<reference evidence="1" key="1">
    <citation type="journal article" date="2014" name="Front. Microbiol.">
        <title>High frequency of phylogenetically diverse reductive dehalogenase-homologous genes in deep subseafloor sedimentary metagenomes.</title>
        <authorList>
            <person name="Kawai M."/>
            <person name="Futagami T."/>
            <person name="Toyoda A."/>
            <person name="Takaki Y."/>
            <person name="Nishi S."/>
            <person name="Hori S."/>
            <person name="Arai W."/>
            <person name="Tsubouchi T."/>
            <person name="Morono Y."/>
            <person name="Uchiyama I."/>
            <person name="Ito T."/>
            <person name="Fujiyama A."/>
            <person name="Inagaki F."/>
            <person name="Takami H."/>
        </authorList>
    </citation>
    <scope>NUCLEOTIDE SEQUENCE</scope>
    <source>
        <strain evidence="1">Expedition CK06-06</strain>
    </source>
</reference>
<name>X0SW46_9ZZZZ</name>
<dbReference type="AlphaFoldDB" id="X0SW46"/>
<sequence>MSFWTEIRDVITYSPIKDIKESLTGGSDKAAAEQMKGLERAMELQRIAGVEASEEVRSSLPIARQELIGGTQEAQQAIQQGSRQQLAGLRDTGRQQQQAITSGYGQGINTLRGAQESGLQGIASGFGQARQDLGQGLQAGLGEVAQYA</sequence>
<evidence type="ECO:0000313" key="1">
    <source>
        <dbReference type="EMBL" id="GAF79366.1"/>
    </source>
</evidence>